<comment type="caution">
    <text evidence="3">The sequence shown here is derived from an EMBL/GenBank/DDBJ whole genome shotgun (WGS) entry which is preliminary data.</text>
</comment>
<dbReference type="PANTHER" id="PTHR12509:SF9">
    <property type="entry name" value="SPERM FLAGELLAR PROTEIN 1 ISOFORM X1"/>
    <property type="match status" value="1"/>
</dbReference>
<dbReference type="OrthoDB" id="124419at2759"/>
<dbReference type="GO" id="GO:0008017">
    <property type="term" value="F:microtubule binding"/>
    <property type="evidence" value="ECO:0007669"/>
    <property type="project" value="TreeGrafter"/>
</dbReference>
<dbReference type="PROSITE" id="PS50021">
    <property type="entry name" value="CH"/>
    <property type="match status" value="1"/>
</dbReference>
<dbReference type="AlphaFoldDB" id="V9F8A4"/>
<evidence type="ECO:0000313" key="3">
    <source>
        <dbReference type="EMBL" id="ETI47729.1"/>
    </source>
</evidence>
<feature type="compositionally biased region" description="Low complexity" evidence="1">
    <location>
        <begin position="131"/>
        <end position="143"/>
    </location>
</feature>
<feature type="region of interest" description="Disordered" evidence="1">
    <location>
        <begin position="128"/>
        <end position="166"/>
    </location>
</feature>
<dbReference type="SUPFAM" id="SSF47576">
    <property type="entry name" value="Calponin-homology domain, CH-domain"/>
    <property type="match status" value="1"/>
</dbReference>
<dbReference type="Pfam" id="PF06294">
    <property type="entry name" value="CH_2"/>
    <property type="match status" value="1"/>
</dbReference>
<proteinExistence type="predicted"/>
<dbReference type="InterPro" id="IPR036872">
    <property type="entry name" value="CH_dom_sf"/>
</dbReference>
<reference evidence="3 4" key="1">
    <citation type="submission" date="2013-11" db="EMBL/GenBank/DDBJ databases">
        <title>The Genome Sequence of Phytophthora parasitica P1569.</title>
        <authorList>
            <consortium name="The Broad Institute Genomics Platform"/>
            <person name="Russ C."/>
            <person name="Tyler B."/>
            <person name="Panabieres F."/>
            <person name="Shan W."/>
            <person name="Tripathy S."/>
            <person name="Grunwald N."/>
            <person name="Machado M."/>
            <person name="Johnson C.S."/>
            <person name="Arredondo F."/>
            <person name="Hong C."/>
            <person name="Coffey M."/>
            <person name="Young S.K."/>
            <person name="Zeng Q."/>
            <person name="Gargeya S."/>
            <person name="Fitzgerald M."/>
            <person name="Abouelleil A."/>
            <person name="Alvarado L."/>
            <person name="Chapman S.B."/>
            <person name="Gainer-Dewar J."/>
            <person name="Goldberg J."/>
            <person name="Griggs A."/>
            <person name="Gujja S."/>
            <person name="Hansen M."/>
            <person name="Howarth C."/>
            <person name="Imamovic A."/>
            <person name="Ireland A."/>
            <person name="Larimer J."/>
            <person name="McCowan C."/>
            <person name="Murphy C."/>
            <person name="Pearson M."/>
            <person name="Poon T.W."/>
            <person name="Priest M."/>
            <person name="Roberts A."/>
            <person name="Saif S."/>
            <person name="Shea T."/>
            <person name="Sykes S."/>
            <person name="Wortman J."/>
            <person name="Nusbaum C."/>
            <person name="Birren B."/>
        </authorList>
    </citation>
    <scope>NUCLEOTIDE SEQUENCE [LARGE SCALE GENOMIC DNA]</scope>
    <source>
        <strain evidence="3 4">P1569</strain>
    </source>
</reference>
<feature type="domain" description="Calponin-homology (CH)" evidence="2">
    <location>
        <begin position="10"/>
        <end position="115"/>
    </location>
</feature>
<sequence length="508" mass="57275">MTFEQSDEMPRGMNDMYNWFNQFHFSRAVKNTARDFSDAVLLAEILAQLVPAWVQLHNYPSAHRFQQKLSNWETLNRKVLTRLKCGISRRHQEDLANSVPGAIELLLIQVKKTTANSPFLQAKRVYSPQISTTSTRQRSLSTSFECSPPSTPFPAKKTTSPGPLQSSNFNSLLSTDDQHDPAATFFSKLLQMMSDTTEDSEGVMKISQPKTRSRTNTAPTIQLTSQTRGVATRPLTPNYAKPTRSTIAMARSATVNTKSQLPQASPYVLARKNDPVLKASLPDKPKLLVELEKKHLPSDTNEFHEGAFVYFLSLEALPALSFEDPEDHAPVARVIRTRPSGECALQLYRRIPSRDSPQNSPKSKTRCYFATPHFIDCCSSLLHAIPNIIYDSQTNTCEWHARARNMKNNKTNDTPPQQTQSIVQPPQRHFYTEVLARATFTSATLTQPIRQTSVNVYSGLCFPCPSFAELFSIPHKPTVFPKVRVSLTFELPERYENSCREKCTSTNN</sequence>
<keyword evidence="4" id="KW-1185">Reference proteome</keyword>
<name>V9F8A4_PHYNI</name>
<organism evidence="3 4">
    <name type="scientific">Phytophthora nicotianae P1569</name>
    <dbReference type="NCBI Taxonomy" id="1317065"/>
    <lineage>
        <taxon>Eukaryota</taxon>
        <taxon>Sar</taxon>
        <taxon>Stramenopiles</taxon>
        <taxon>Oomycota</taxon>
        <taxon>Peronosporomycetes</taxon>
        <taxon>Peronosporales</taxon>
        <taxon>Peronosporaceae</taxon>
        <taxon>Phytophthora</taxon>
    </lineage>
</organism>
<protein>
    <recommendedName>
        <fullName evidence="2">Calponin-homology (CH) domain-containing protein</fullName>
    </recommendedName>
</protein>
<dbReference type="Proteomes" id="UP000018721">
    <property type="component" value="Unassembled WGS sequence"/>
</dbReference>
<dbReference type="PANTHER" id="PTHR12509">
    <property type="entry name" value="SPERMATOGENESIS-ASSOCIATED 4-RELATED"/>
    <property type="match status" value="1"/>
</dbReference>
<accession>V9F8A4</accession>
<evidence type="ECO:0000259" key="2">
    <source>
        <dbReference type="PROSITE" id="PS50021"/>
    </source>
</evidence>
<dbReference type="GO" id="GO:0005930">
    <property type="term" value="C:axoneme"/>
    <property type="evidence" value="ECO:0007669"/>
    <property type="project" value="TreeGrafter"/>
</dbReference>
<dbReference type="InterPro" id="IPR001715">
    <property type="entry name" value="CH_dom"/>
</dbReference>
<gene>
    <name evidence="3" type="ORF">F443_08112</name>
</gene>
<dbReference type="InterPro" id="IPR052111">
    <property type="entry name" value="Spermatogenesis_Ciliary_MAP"/>
</dbReference>
<dbReference type="HOGENOM" id="CLU_437145_0_0_1"/>
<dbReference type="EMBL" id="ANIZ01001403">
    <property type="protein sequence ID" value="ETI47729.1"/>
    <property type="molecule type" value="Genomic_DNA"/>
</dbReference>
<dbReference type="Gene3D" id="1.10.418.10">
    <property type="entry name" value="Calponin-like domain"/>
    <property type="match status" value="1"/>
</dbReference>
<dbReference type="InterPro" id="IPR010441">
    <property type="entry name" value="CH_2"/>
</dbReference>
<feature type="compositionally biased region" description="Polar residues" evidence="1">
    <location>
        <begin position="157"/>
        <end position="166"/>
    </location>
</feature>
<dbReference type="FunFam" id="1.10.418.10:FF:000059">
    <property type="entry name" value="RIKEN cDNA 6430531B16 gene"/>
    <property type="match status" value="1"/>
</dbReference>
<evidence type="ECO:0000256" key="1">
    <source>
        <dbReference type="SAM" id="MobiDB-lite"/>
    </source>
</evidence>
<evidence type="ECO:0000313" key="4">
    <source>
        <dbReference type="Proteomes" id="UP000018721"/>
    </source>
</evidence>
<dbReference type="GO" id="GO:0051493">
    <property type="term" value="P:regulation of cytoskeleton organization"/>
    <property type="evidence" value="ECO:0007669"/>
    <property type="project" value="TreeGrafter"/>
</dbReference>